<dbReference type="AlphaFoldDB" id="A0A3M7TS47"/>
<evidence type="ECO:0000313" key="3">
    <source>
        <dbReference type="Proteomes" id="UP000278746"/>
    </source>
</evidence>
<dbReference type="PANTHER" id="PTHR15020:SF50">
    <property type="entry name" value="UPF0659 PROTEIN YMR090W"/>
    <property type="match status" value="1"/>
</dbReference>
<feature type="domain" description="NAD(P)-binding" evidence="1">
    <location>
        <begin position="7"/>
        <end position="189"/>
    </location>
</feature>
<evidence type="ECO:0000313" key="2">
    <source>
        <dbReference type="EMBL" id="RNA68478.1"/>
    </source>
</evidence>
<name>A0A3M7TS47_9BACI</name>
<organism evidence="2 3">
    <name type="scientific">Alteribacter keqinensis</name>
    <dbReference type="NCBI Taxonomy" id="2483800"/>
    <lineage>
        <taxon>Bacteria</taxon>
        <taxon>Bacillati</taxon>
        <taxon>Bacillota</taxon>
        <taxon>Bacilli</taxon>
        <taxon>Bacillales</taxon>
        <taxon>Bacillaceae</taxon>
        <taxon>Alteribacter</taxon>
    </lineage>
</organism>
<keyword evidence="3" id="KW-1185">Reference proteome</keyword>
<sequence>MNVLVIGANGNIGKHIVKMLGLSTEHHVKAMIRKEEQKETMEDLGADEIVLADLEEDFSHAYEGVDAVIFTAGSGGHTSKEQTEVIDRNGAIKSIEEAEKHRIARYVMVSAMGAGKPDETPDNIRHYMKAKGAADEALEKSRLNYTILRPGPLTDDPGKGTIRAAKSLSNKNGDIPREDVASVAVNSLTIEETSHQAFELLSGDTSIGAALKEIH</sequence>
<dbReference type="Gene3D" id="3.40.50.720">
    <property type="entry name" value="NAD(P)-binding Rossmann-like Domain"/>
    <property type="match status" value="1"/>
</dbReference>
<dbReference type="Pfam" id="PF13460">
    <property type="entry name" value="NAD_binding_10"/>
    <property type="match status" value="1"/>
</dbReference>
<gene>
    <name evidence="2" type="ORF">EBO34_00435</name>
</gene>
<dbReference type="OrthoDB" id="9803892at2"/>
<dbReference type="SUPFAM" id="SSF51735">
    <property type="entry name" value="NAD(P)-binding Rossmann-fold domains"/>
    <property type="match status" value="1"/>
</dbReference>
<dbReference type="InterPro" id="IPR036291">
    <property type="entry name" value="NAD(P)-bd_dom_sf"/>
</dbReference>
<dbReference type="PANTHER" id="PTHR15020">
    <property type="entry name" value="FLAVIN REDUCTASE-RELATED"/>
    <property type="match status" value="1"/>
</dbReference>
<dbReference type="InterPro" id="IPR016040">
    <property type="entry name" value="NAD(P)-bd_dom"/>
</dbReference>
<dbReference type="CDD" id="cd05243">
    <property type="entry name" value="SDR_a5"/>
    <property type="match status" value="1"/>
</dbReference>
<evidence type="ECO:0000259" key="1">
    <source>
        <dbReference type="Pfam" id="PF13460"/>
    </source>
</evidence>
<accession>A0A3M7TS47</accession>
<dbReference type="Proteomes" id="UP000278746">
    <property type="component" value="Unassembled WGS sequence"/>
</dbReference>
<proteinExistence type="predicted"/>
<reference evidence="2 3" key="1">
    <citation type="submission" date="2018-10" db="EMBL/GenBank/DDBJ databases">
        <title>Bacillus Keqinensis sp. nov., a moderately halophilic bacterium isolated from a saline-alkaline lake.</title>
        <authorList>
            <person name="Wang H."/>
        </authorList>
    </citation>
    <scope>NUCLEOTIDE SEQUENCE [LARGE SCALE GENOMIC DNA]</scope>
    <source>
        <strain evidence="2 3">KQ-3</strain>
    </source>
</reference>
<dbReference type="EMBL" id="RHIB01000001">
    <property type="protein sequence ID" value="RNA68478.1"/>
    <property type="molecule type" value="Genomic_DNA"/>
</dbReference>
<protein>
    <submittedName>
        <fullName evidence="2">SDR family oxidoreductase</fullName>
    </submittedName>
</protein>
<comment type="caution">
    <text evidence="2">The sequence shown here is derived from an EMBL/GenBank/DDBJ whole genome shotgun (WGS) entry which is preliminary data.</text>
</comment>